<accession>A0A8S1YD56</accession>
<keyword evidence="4" id="KW-1185">Reference proteome</keyword>
<dbReference type="Proteomes" id="UP000689195">
    <property type="component" value="Unassembled WGS sequence"/>
</dbReference>
<evidence type="ECO:0000256" key="1">
    <source>
        <dbReference type="SAM" id="Coils"/>
    </source>
</evidence>
<sequence>MSSGKKIRPGRPRKKEKVVLENQRSSNDEIQFIADDSDCERILQIFAQLANYKIITKVGPKRIKKSDKEKAAEAFEKVRKVLAEFEIEDKQFFLLSDENKKYKIENEQLVDKTEYKLIDQNEFDEKFQLLIQKINIVNRELDKKFIDILKEILIQYSQLVVNREENSQSITEKIIQNIKNPENQDIFQYLLIWQRLRSITKEARIENALENLEEKRNECNNKKSQKVKRKLQDFIDYHERELIEENSMEPIEYLITKLILVFNQIIENN</sequence>
<feature type="region of interest" description="Disordered" evidence="2">
    <location>
        <begin position="1"/>
        <end position="22"/>
    </location>
</feature>
<reference evidence="3" key="1">
    <citation type="submission" date="2021-01" db="EMBL/GenBank/DDBJ databases">
        <authorList>
            <consortium name="Genoscope - CEA"/>
            <person name="William W."/>
        </authorList>
    </citation>
    <scope>NUCLEOTIDE SEQUENCE</scope>
</reference>
<evidence type="ECO:0000313" key="4">
    <source>
        <dbReference type="Proteomes" id="UP000689195"/>
    </source>
</evidence>
<dbReference type="AlphaFoldDB" id="A0A8S1YD56"/>
<dbReference type="EMBL" id="CAJJDO010000165">
    <property type="protein sequence ID" value="CAD8211720.1"/>
    <property type="molecule type" value="Genomic_DNA"/>
</dbReference>
<evidence type="ECO:0000256" key="2">
    <source>
        <dbReference type="SAM" id="MobiDB-lite"/>
    </source>
</evidence>
<proteinExistence type="predicted"/>
<feature type="coiled-coil region" evidence="1">
    <location>
        <begin position="198"/>
        <end position="229"/>
    </location>
</feature>
<protein>
    <submittedName>
        <fullName evidence="3">Uncharacterized protein</fullName>
    </submittedName>
</protein>
<keyword evidence="1" id="KW-0175">Coiled coil</keyword>
<feature type="compositionally biased region" description="Basic residues" evidence="2">
    <location>
        <begin position="1"/>
        <end position="16"/>
    </location>
</feature>
<name>A0A8S1YD56_9CILI</name>
<gene>
    <name evidence="3" type="ORF">PPENT_87.1.T1650003</name>
</gene>
<organism evidence="3 4">
    <name type="scientific">Paramecium pentaurelia</name>
    <dbReference type="NCBI Taxonomy" id="43138"/>
    <lineage>
        <taxon>Eukaryota</taxon>
        <taxon>Sar</taxon>
        <taxon>Alveolata</taxon>
        <taxon>Ciliophora</taxon>
        <taxon>Intramacronucleata</taxon>
        <taxon>Oligohymenophorea</taxon>
        <taxon>Peniculida</taxon>
        <taxon>Parameciidae</taxon>
        <taxon>Paramecium</taxon>
    </lineage>
</organism>
<evidence type="ECO:0000313" key="3">
    <source>
        <dbReference type="EMBL" id="CAD8211720.1"/>
    </source>
</evidence>
<comment type="caution">
    <text evidence="3">The sequence shown here is derived from an EMBL/GenBank/DDBJ whole genome shotgun (WGS) entry which is preliminary data.</text>
</comment>